<dbReference type="EMBL" id="WWEO01000044">
    <property type="protein sequence ID" value="NCD71608.1"/>
    <property type="molecule type" value="Genomic_DNA"/>
</dbReference>
<evidence type="ECO:0000313" key="2">
    <source>
        <dbReference type="Proteomes" id="UP000638732"/>
    </source>
</evidence>
<reference evidence="1" key="2">
    <citation type="submission" date="2020-10" db="EMBL/GenBank/DDBJ databases">
        <title>Mucilaginibacter sp. nov., isolated from soil.</title>
        <authorList>
            <person name="Jeon C.O."/>
        </authorList>
    </citation>
    <scope>NUCLEOTIDE SEQUENCE</scope>
    <source>
        <strain evidence="1">R11</strain>
    </source>
</reference>
<organism evidence="1 2">
    <name type="scientific">Mucilaginibacter agri</name>
    <dbReference type="NCBI Taxonomy" id="2695265"/>
    <lineage>
        <taxon>Bacteria</taxon>
        <taxon>Pseudomonadati</taxon>
        <taxon>Bacteroidota</taxon>
        <taxon>Sphingobacteriia</taxon>
        <taxon>Sphingobacteriales</taxon>
        <taxon>Sphingobacteriaceae</taxon>
        <taxon>Mucilaginibacter</taxon>
    </lineage>
</organism>
<reference evidence="1" key="1">
    <citation type="submission" date="2020-01" db="EMBL/GenBank/DDBJ databases">
        <authorList>
            <person name="Seo Y.L."/>
        </authorList>
    </citation>
    <scope>NUCLEOTIDE SEQUENCE</scope>
    <source>
        <strain evidence="1">R11</strain>
    </source>
</reference>
<dbReference type="AlphaFoldDB" id="A0A965ZKB4"/>
<keyword evidence="2" id="KW-1185">Reference proteome</keyword>
<comment type="caution">
    <text evidence="1">The sequence shown here is derived from an EMBL/GenBank/DDBJ whole genome shotgun (WGS) entry which is preliminary data.</text>
</comment>
<sequence length="340" mass="39195">MKPHPLVIFVLFWFFSNCTNTSIKEPHIVTQEVEEKLEHFLDSIGHLPTKPLADAASFEIDSIFKNPPHNNLLLSSVLFEQIKQAAKSGTIDVQTAQQLTDFTIDTNCYNDKTIKKIKATYFRFSEKNFDEYAFCIGNPECNARLAFFKGKTLIAVHDYVNRNGLDLRHYTDADGKMVIFYSAELVRGSGNWWHQLFFYKYMNNELRPILNEIEDGNMANGGLGDRVLSLDATIQTTSPLTIKMVFSDQLPDTTKVDFGPLLIKDSTTIQYIWDQNTQTLKGQYRSSKLSQAQKFCYYSCCQDLLFINTHYKLLKNTLIDKERRETTLKYLNLIKSRTAH</sequence>
<accession>A0A965ZKB4</accession>
<protein>
    <submittedName>
        <fullName evidence="1">Uncharacterized protein</fullName>
    </submittedName>
</protein>
<proteinExistence type="predicted"/>
<dbReference type="RefSeq" id="WP_166587551.1">
    <property type="nucleotide sequence ID" value="NZ_WWEO01000044.1"/>
</dbReference>
<name>A0A965ZKB4_9SPHI</name>
<dbReference type="Proteomes" id="UP000638732">
    <property type="component" value="Unassembled WGS sequence"/>
</dbReference>
<gene>
    <name evidence="1" type="ORF">GSY63_19740</name>
</gene>
<evidence type="ECO:0000313" key="1">
    <source>
        <dbReference type="EMBL" id="NCD71608.1"/>
    </source>
</evidence>